<dbReference type="Proteomes" id="UP001057375">
    <property type="component" value="Unassembled WGS sequence"/>
</dbReference>
<organism evidence="1 2">
    <name type="scientific">Aduncisulcus paluster</name>
    <dbReference type="NCBI Taxonomy" id="2918883"/>
    <lineage>
        <taxon>Eukaryota</taxon>
        <taxon>Metamonada</taxon>
        <taxon>Carpediemonas-like organisms</taxon>
        <taxon>Aduncisulcus</taxon>
    </lineage>
</organism>
<proteinExistence type="predicted"/>
<name>A0ABQ5JU54_9EUKA</name>
<comment type="caution">
    <text evidence="1">The sequence shown here is derived from an EMBL/GenBank/DDBJ whole genome shotgun (WGS) entry which is preliminary data.</text>
</comment>
<accession>A0ABQ5JU54</accession>
<evidence type="ECO:0000313" key="2">
    <source>
        <dbReference type="Proteomes" id="UP001057375"/>
    </source>
</evidence>
<reference evidence="1" key="1">
    <citation type="submission" date="2022-03" db="EMBL/GenBank/DDBJ databases">
        <title>Draft genome sequence of Aduncisulcus paluster, a free-living microaerophilic Fornicata.</title>
        <authorList>
            <person name="Yuyama I."/>
            <person name="Kume K."/>
            <person name="Tamura T."/>
            <person name="Inagaki Y."/>
            <person name="Hashimoto T."/>
        </authorList>
    </citation>
    <scope>NUCLEOTIDE SEQUENCE</scope>
    <source>
        <strain evidence="1">NY0171</strain>
    </source>
</reference>
<dbReference type="EMBL" id="BQXS01011837">
    <property type="protein sequence ID" value="GKT17308.1"/>
    <property type="molecule type" value="Genomic_DNA"/>
</dbReference>
<sequence>MIDDVIGERGVISVIDDYRNPDHGTMQLFFEVFHALCQYPSIPHTLELYSYLKDNVIEPWYDIISKTNNESLMRVWAQLISVFASVTSFIPKLSPIYDDRMARCRMVEDIMTDKDCRNLILFRYLLKVSYYISTSCFLKLFRSSSIAIINMVPSIELSHGRDSDMCTVNCFGMEIVCTLNSKEYLFFHNGISRKYMDWKCIKRGPICGSSLNTEDGDESSSSSCRIQHSSLIQYTPPQRLVVSMPIKGALILIQNFYDFIERTGCGVELLFEDKITHYSYRTIHEELEEERHLREDFDFHPDSDMGYSIVSERYDYSISRITIQKQYF</sequence>
<evidence type="ECO:0000313" key="1">
    <source>
        <dbReference type="EMBL" id="GKT17308.1"/>
    </source>
</evidence>
<protein>
    <submittedName>
        <fullName evidence="1">Uncharacterized protein</fullName>
    </submittedName>
</protein>
<keyword evidence="2" id="KW-1185">Reference proteome</keyword>
<gene>
    <name evidence="1" type="ORF">ADUPG1_011080</name>
</gene>